<evidence type="ECO:0000313" key="3">
    <source>
        <dbReference type="Proteomes" id="UP001305521"/>
    </source>
</evidence>
<proteinExistence type="predicted"/>
<evidence type="ECO:0000256" key="1">
    <source>
        <dbReference type="ARBA" id="ARBA00022679"/>
    </source>
</evidence>
<dbReference type="Pfam" id="PF02515">
    <property type="entry name" value="CoA_transf_3"/>
    <property type="match status" value="1"/>
</dbReference>
<keyword evidence="3" id="KW-1185">Reference proteome</keyword>
<dbReference type="PANTHER" id="PTHR48207:SF3">
    <property type="entry name" value="SUCCINATE--HYDROXYMETHYLGLUTARATE COA-TRANSFERASE"/>
    <property type="match status" value="1"/>
</dbReference>
<keyword evidence="1 2" id="KW-0808">Transferase</keyword>
<dbReference type="RefSeq" id="WP_318649008.1">
    <property type="nucleotide sequence ID" value="NZ_CP137852.1"/>
</dbReference>
<dbReference type="Gene3D" id="3.30.1540.10">
    <property type="entry name" value="formyl-coa transferase, domain 3"/>
    <property type="match status" value="1"/>
</dbReference>
<reference evidence="2 3" key="1">
    <citation type="submission" date="2023-11" db="EMBL/GenBank/DDBJ databases">
        <title>Arctic aerobic anoxygenic photoheterotroph Sediminicoccus rosea KRV36 adapts its photosynthesis to long days of polar summer.</title>
        <authorList>
            <person name="Tomasch J."/>
            <person name="Kopejtka K."/>
            <person name="Bily T."/>
            <person name="Gardiner A.T."/>
            <person name="Gardian Z."/>
            <person name="Shivaramu S."/>
            <person name="Koblizek M."/>
            <person name="Engelhardt F."/>
            <person name="Kaftan D."/>
        </authorList>
    </citation>
    <scope>NUCLEOTIDE SEQUENCE [LARGE SCALE GENOMIC DNA]</scope>
    <source>
        <strain evidence="2 3">R-30</strain>
    </source>
</reference>
<sequence>MSQPLKPYEGLVVLDAAQGIAGPYCGMLLAQAGATVIKLEPPKGDWSRGLTSRAGSHSVMHTAFNRGKRSLVLDLATPEGQARVAKLAARADILIEAFRPGVAARIGLAPEAAKADAVCVSVSGFGQTGPYRERPCTDGIAQAFSGLVAVNTGADGVPHKAGTLVVDVVTGISAFAACQAALAERAQDAAAGRPGRRRHLDVSLMQTAAALMVLPISESGLLGRMPGELNTPAGSYPTKDGAWIMFALVREEEWVTLCRTIGRTDLLEDPRFTDFKARFANKPALIAILREEFMTRDAAEWVALLQGARLLCDRVNTPLEFLADPHVQAVGAAPLLQQPELGALPFPAIPGFGAWEQPAPALGEDTDALLAEWGI</sequence>
<protein>
    <submittedName>
        <fullName evidence="2">CoA transferase</fullName>
        <ecNumber evidence="2">2.8.3.-</ecNumber>
    </submittedName>
</protein>
<dbReference type="SUPFAM" id="SSF89796">
    <property type="entry name" value="CoA-transferase family III (CaiB/BaiF)"/>
    <property type="match status" value="1"/>
</dbReference>
<dbReference type="GO" id="GO:0016740">
    <property type="term" value="F:transferase activity"/>
    <property type="evidence" value="ECO:0007669"/>
    <property type="project" value="UniProtKB-KW"/>
</dbReference>
<name>A0ABZ0PI83_9PROT</name>
<dbReference type="EC" id="2.8.3.-" evidence="2"/>
<organism evidence="2 3">
    <name type="scientific">Sediminicoccus rosea</name>
    <dbReference type="NCBI Taxonomy" id="1225128"/>
    <lineage>
        <taxon>Bacteria</taxon>
        <taxon>Pseudomonadati</taxon>
        <taxon>Pseudomonadota</taxon>
        <taxon>Alphaproteobacteria</taxon>
        <taxon>Acetobacterales</taxon>
        <taxon>Roseomonadaceae</taxon>
        <taxon>Sediminicoccus</taxon>
    </lineage>
</organism>
<accession>A0ABZ0PI83</accession>
<dbReference type="PANTHER" id="PTHR48207">
    <property type="entry name" value="SUCCINATE--HYDROXYMETHYLGLUTARATE COA-TRANSFERASE"/>
    <property type="match status" value="1"/>
</dbReference>
<dbReference type="InterPro" id="IPR003673">
    <property type="entry name" value="CoA-Trfase_fam_III"/>
</dbReference>
<dbReference type="InterPro" id="IPR023606">
    <property type="entry name" value="CoA-Trfase_III_dom_1_sf"/>
</dbReference>
<dbReference type="EMBL" id="CP137852">
    <property type="protein sequence ID" value="WPB85043.1"/>
    <property type="molecule type" value="Genomic_DNA"/>
</dbReference>
<dbReference type="Gene3D" id="3.40.50.10540">
    <property type="entry name" value="Crotonobetainyl-coa:carnitine coa-transferase, domain 1"/>
    <property type="match status" value="1"/>
</dbReference>
<dbReference type="InterPro" id="IPR050483">
    <property type="entry name" value="CoA-transferase_III_domain"/>
</dbReference>
<gene>
    <name evidence="2" type="ORF">R9Z33_23500</name>
</gene>
<evidence type="ECO:0000313" key="2">
    <source>
        <dbReference type="EMBL" id="WPB85043.1"/>
    </source>
</evidence>
<dbReference type="Proteomes" id="UP001305521">
    <property type="component" value="Chromosome"/>
</dbReference>
<dbReference type="InterPro" id="IPR044855">
    <property type="entry name" value="CoA-Trfase_III_dom3_sf"/>
</dbReference>